<evidence type="ECO:0000313" key="3">
    <source>
        <dbReference type="Proteomes" id="UP000013167"/>
    </source>
</evidence>
<feature type="compositionally biased region" description="Basic and acidic residues" evidence="1">
    <location>
        <begin position="9"/>
        <end position="21"/>
    </location>
</feature>
<dbReference type="Proteomes" id="UP000013167">
    <property type="component" value="Unassembled WGS sequence"/>
</dbReference>
<feature type="region of interest" description="Disordered" evidence="1">
    <location>
        <begin position="1"/>
        <end position="21"/>
    </location>
</feature>
<protein>
    <submittedName>
        <fullName evidence="2">Uncharacterized protein</fullName>
    </submittedName>
</protein>
<dbReference type="EMBL" id="CAIZ01000124">
    <property type="protein sequence ID" value="CCH70255.1"/>
    <property type="molecule type" value="Genomic_DNA"/>
</dbReference>
<organism evidence="2 3">
    <name type="scientific">Phycicoccus elongatus Lp2</name>
    <dbReference type="NCBI Taxonomy" id="1193181"/>
    <lineage>
        <taxon>Bacteria</taxon>
        <taxon>Bacillati</taxon>
        <taxon>Actinomycetota</taxon>
        <taxon>Actinomycetes</taxon>
        <taxon>Micrococcales</taxon>
        <taxon>Intrasporangiaceae</taxon>
        <taxon>Phycicoccus</taxon>
    </lineage>
</organism>
<keyword evidence="3" id="KW-1185">Reference proteome</keyword>
<sequence>MPNQSDLTDALRRELTSSRGA</sequence>
<dbReference type="HOGENOM" id="CLU_3426767_0_0_11"/>
<name>N0E3J2_9MICO</name>
<comment type="caution">
    <text evidence="2">The sequence shown here is derived from an EMBL/GenBank/DDBJ whole genome shotgun (WGS) entry which is preliminary data.</text>
</comment>
<evidence type="ECO:0000256" key="1">
    <source>
        <dbReference type="SAM" id="MobiDB-lite"/>
    </source>
</evidence>
<dbReference type="AlphaFoldDB" id="N0E3J2"/>
<proteinExistence type="predicted"/>
<evidence type="ECO:0000313" key="2">
    <source>
        <dbReference type="EMBL" id="CCH70255.1"/>
    </source>
</evidence>
<accession>N0E3J2</accession>
<gene>
    <name evidence="2" type="ORF">BN10_540034</name>
</gene>
<reference evidence="2 3" key="1">
    <citation type="journal article" date="2013" name="ISME J.">
        <title>A metabolic model for members of the genus Tetrasphaera involved in enhanced biological phosphorus removal.</title>
        <authorList>
            <person name="Kristiansen R."/>
            <person name="Nguyen H.T.T."/>
            <person name="Saunders A.M."/>
            <person name="Nielsen J.L."/>
            <person name="Wimmer R."/>
            <person name="Le V.Q."/>
            <person name="McIlroy S.J."/>
            <person name="Petrovski S."/>
            <person name="Seviour R.J."/>
            <person name="Calteau A."/>
            <person name="Nielsen K.L."/>
            <person name="Nielsen P.H."/>
        </authorList>
    </citation>
    <scope>NUCLEOTIDE SEQUENCE [LARGE SCALE GENOMIC DNA]</scope>
    <source>
        <strain evidence="2 3">Lp2</strain>
    </source>
</reference>